<name>A0A210Q658_MIZYE</name>
<proteinExistence type="predicted"/>
<dbReference type="Proteomes" id="UP000242188">
    <property type="component" value="Unassembled WGS sequence"/>
</dbReference>
<dbReference type="InterPro" id="IPR047155">
    <property type="entry name" value="COMMD4/6/7/8"/>
</dbReference>
<organism evidence="2 3">
    <name type="scientific">Mizuhopecten yessoensis</name>
    <name type="common">Japanese scallop</name>
    <name type="synonym">Patinopecten yessoensis</name>
    <dbReference type="NCBI Taxonomy" id="6573"/>
    <lineage>
        <taxon>Eukaryota</taxon>
        <taxon>Metazoa</taxon>
        <taxon>Spiralia</taxon>
        <taxon>Lophotrochozoa</taxon>
        <taxon>Mollusca</taxon>
        <taxon>Bivalvia</taxon>
        <taxon>Autobranchia</taxon>
        <taxon>Pteriomorphia</taxon>
        <taxon>Pectinida</taxon>
        <taxon>Pectinoidea</taxon>
        <taxon>Pectinidae</taxon>
        <taxon>Mizuhopecten</taxon>
    </lineage>
</organism>
<gene>
    <name evidence="2" type="ORF">KP79_PYT13214</name>
</gene>
<sequence length="185" mass="21049">MAENREEEGLLLLRKLESKQVSSVLHTLVDGVCHRCQPSYQDYSKVWSLQQWWSVVDMYQSLIKAAVRESFTKDRIYQELGALSEDLKQTVVDVVNSRRDEIQNQLMAETHNISQAVLSDFDWKVKLIMSSDKISSVQEPVVSLDLDIGSGQDNTIHSIELNKEELDKLISSLEGANKVVQQLKA</sequence>
<dbReference type="Pfam" id="PF22838">
    <property type="entry name" value="COMMD8_HN"/>
    <property type="match status" value="1"/>
</dbReference>
<reference evidence="2 3" key="1">
    <citation type="journal article" date="2017" name="Nat. Ecol. Evol.">
        <title>Scallop genome provides insights into evolution of bilaterian karyotype and development.</title>
        <authorList>
            <person name="Wang S."/>
            <person name="Zhang J."/>
            <person name="Jiao W."/>
            <person name="Li J."/>
            <person name="Xun X."/>
            <person name="Sun Y."/>
            <person name="Guo X."/>
            <person name="Huan P."/>
            <person name="Dong B."/>
            <person name="Zhang L."/>
            <person name="Hu X."/>
            <person name="Sun X."/>
            <person name="Wang J."/>
            <person name="Zhao C."/>
            <person name="Wang Y."/>
            <person name="Wang D."/>
            <person name="Huang X."/>
            <person name="Wang R."/>
            <person name="Lv J."/>
            <person name="Li Y."/>
            <person name="Zhang Z."/>
            <person name="Liu B."/>
            <person name="Lu W."/>
            <person name="Hui Y."/>
            <person name="Liang J."/>
            <person name="Zhou Z."/>
            <person name="Hou R."/>
            <person name="Li X."/>
            <person name="Liu Y."/>
            <person name="Li H."/>
            <person name="Ning X."/>
            <person name="Lin Y."/>
            <person name="Zhao L."/>
            <person name="Xing Q."/>
            <person name="Dou J."/>
            <person name="Li Y."/>
            <person name="Mao J."/>
            <person name="Guo H."/>
            <person name="Dou H."/>
            <person name="Li T."/>
            <person name="Mu C."/>
            <person name="Jiang W."/>
            <person name="Fu Q."/>
            <person name="Fu X."/>
            <person name="Miao Y."/>
            <person name="Liu J."/>
            <person name="Yu Q."/>
            <person name="Li R."/>
            <person name="Liao H."/>
            <person name="Li X."/>
            <person name="Kong Y."/>
            <person name="Jiang Z."/>
            <person name="Chourrout D."/>
            <person name="Li R."/>
            <person name="Bao Z."/>
        </authorList>
    </citation>
    <scope>NUCLEOTIDE SEQUENCE [LARGE SCALE GENOMIC DNA]</scope>
    <source>
        <strain evidence="2 3">PY_sf001</strain>
    </source>
</reference>
<protein>
    <submittedName>
        <fullName evidence="2">COMM domain-containing protein 8</fullName>
    </submittedName>
</protein>
<dbReference type="STRING" id="6573.A0A210Q658"/>
<feature type="domain" description="COMM" evidence="1">
    <location>
        <begin position="117"/>
        <end position="184"/>
    </location>
</feature>
<dbReference type="InterPro" id="IPR017920">
    <property type="entry name" value="COMM"/>
</dbReference>
<evidence type="ECO:0000259" key="1">
    <source>
        <dbReference type="PROSITE" id="PS51269"/>
    </source>
</evidence>
<dbReference type="PROSITE" id="PS51269">
    <property type="entry name" value="COMM"/>
    <property type="match status" value="1"/>
</dbReference>
<dbReference type="OrthoDB" id="17646at2759"/>
<accession>A0A210Q658</accession>
<keyword evidence="3" id="KW-1185">Reference proteome</keyword>
<comment type="caution">
    <text evidence="2">The sequence shown here is derived from an EMBL/GenBank/DDBJ whole genome shotgun (WGS) entry which is preliminary data.</text>
</comment>
<evidence type="ECO:0000313" key="2">
    <source>
        <dbReference type="EMBL" id="OWF44220.1"/>
    </source>
</evidence>
<dbReference type="PANTHER" id="PTHR16231:SF0">
    <property type="entry name" value="COMM DOMAIN-CONTAINING PROTEIN 8"/>
    <property type="match status" value="1"/>
</dbReference>
<dbReference type="AlphaFoldDB" id="A0A210Q658"/>
<evidence type="ECO:0000313" key="3">
    <source>
        <dbReference type="Proteomes" id="UP000242188"/>
    </source>
</evidence>
<dbReference type="Pfam" id="PF07258">
    <property type="entry name" value="COMM_domain"/>
    <property type="match status" value="1"/>
</dbReference>
<dbReference type="InterPro" id="IPR055184">
    <property type="entry name" value="COMMD8_HN"/>
</dbReference>
<dbReference type="EMBL" id="NEDP02004844">
    <property type="protein sequence ID" value="OWF44220.1"/>
    <property type="molecule type" value="Genomic_DNA"/>
</dbReference>
<dbReference type="PANTHER" id="PTHR16231">
    <property type="entry name" value="COMM DOMAIN-CONTAINING PROTEIN 4-8 FAMILY MEMBER"/>
    <property type="match status" value="1"/>
</dbReference>